<evidence type="ECO:0000313" key="5">
    <source>
        <dbReference type="Proteomes" id="UP000479475"/>
    </source>
</evidence>
<dbReference type="EMBL" id="JAAKYD010000042">
    <property type="protein sequence ID" value="NGN75868.1"/>
    <property type="molecule type" value="Genomic_DNA"/>
</dbReference>
<evidence type="ECO:0000256" key="1">
    <source>
        <dbReference type="SAM" id="Phobius"/>
    </source>
</evidence>
<dbReference type="Proteomes" id="UP000479475">
    <property type="component" value="Unassembled WGS sequence"/>
</dbReference>
<gene>
    <name evidence="3" type="ORF">EAO17_29870</name>
    <name evidence="2" type="ORF">G4V31_27720</name>
</gene>
<keyword evidence="1" id="KW-0472">Membrane</keyword>
<accession>A0A0C7KAT4</accession>
<name>A0A0C7KAT4_KLEPN</name>
<evidence type="ECO:0000313" key="2">
    <source>
        <dbReference type="EMBL" id="NGN75868.1"/>
    </source>
</evidence>
<proteinExistence type="predicted"/>
<dbReference type="EMBL" id="RDAM01000003">
    <property type="protein sequence ID" value="RRE94443.1"/>
    <property type="molecule type" value="Genomic_DNA"/>
</dbReference>
<reference evidence="2 5" key="3">
    <citation type="submission" date="2020-02" db="EMBL/GenBank/DDBJ databases">
        <title>Klebsiella pneumoniae genome sequencing and assembly.</title>
        <authorList>
            <person name="Starkova P.S."/>
            <person name="Sulyan O.S."/>
            <person name="Likholetova D.V."/>
            <person name="Ageevets V.A."/>
            <person name="Lazareva I.V."/>
            <person name="Sopova J.V."/>
            <person name="Sidorenko S.V."/>
        </authorList>
    </citation>
    <scope>NUCLEOTIDE SEQUENCE [LARGE SCALE GENOMIC DNA]</scope>
    <source>
        <strain evidence="2 5">2429</strain>
    </source>
</reference>
<dbReference type="RefSeq" id="WP_016947072.1">
    <property type="nucleotide sequence ID" value="NZ_AP023338.1"/>
</dbReference>
<reference evidence="3 4" key="2">
    <citation type="journal article" date="2019" name="Antimicrob. Agents Chemother.">
        <title>Applying Rapid Whole Genome Sequencing to Predict Phenotypic Antimicrobial Susceptibility Testing Results Among Carbapenem-Resistant Klebsiella pneumoniae Clinical Isolates.</title>
        <authorList>
            <person name="Tamma P.D."/>
            <person name="Fan Y."/>
            <person name="Bergman Y."/>
            <person name="Pertea G."/>
            <person name="Kazmi A."/>
            <person name="Lewis S."/>
            <person name="Carroll K.C."/>
            <person name="Schatz M.C."/>
            <person name="Timp W."/>
            <person name="Simner P.J."/>
        </authorList>
    </citation>
    <scope>NUCLEOTIDE SEQUENCE [LARGE SCALE GENOMIC DNA]</scope>
    <source>
        <strain evidence="3 4">KLPN_104</strain>
    </source>
</reference>
<evidence type="ECO:0000313" key="4">
    <source>
        <dbReference type="Proteomes" id="UP000275975"/>
    </source>
</evidence>
<comment type="caution">
    <text evidence="2">The sequence shown here is derived from an EMBL/GenBank/DDBJ whole genome shotgun (WGS) entry which is preliminary data.</text>
</comment>
<dbReference type="Proteomes" id="UP000275975">
    <property type="component" value="Unassembled WGS sequence"/>
</dbReference>
<feature type="transmembrane region" description="Helical" evidence="1">
    <location>
        <begin position="108"/>
        <end position="126"/>
    </location>
</feature>
<dbReference type="KEGG" id="kpx:PMK1_ndm00027"/>
<feature type="transmembrane region" description="Helical" evidence="1">
    <location>
        <begin position="70"/>
        <end position="88"/>
    </location>
</feature>
<dbReference type="AlphaFoldDB" id="A0A0C7KAT4"/>
<keyword evidence="1" id="KW-0812">Transmembrane</keyword>
<keyword evidence="1" id="KW-1133">Transmembrane helix</keyword>
<organism evidence="2 5">
    <name type="scientific">Klebsiella pneumoniae</name>
    <dbReference type="NCBI Taxonomy" id="573"/>
    <lineage>
        <taxon>Bacteria</taxon>
        <taxon>Pseudomonadati</taxon>
        <taxon>Pseudomonadota</taxon>
        <taxon>Gammaproteobacteria</taxon>
        <taxon>Enterobacterales</taxon>
        <taxon>Enterobacteriaceae</taxon>
        <taxon>Klebsiella/Raoultella group</taxon>
        <taxon>Klebsiella</taxon>
        <taxon>Klebsiella pneumoniae complex</taxon>
    </lineage>
</organism>
<sequence length="131" mass="14351">MAFIKGFLFFIIMVLLVYGVTGLTAKESIVFTAFGFGISAILCSFIGIMVVLVVTMCLFAFEELGALPRLFGAQIILIALWNLIFTVVLPDEKARTILGFDLYNISSYLLYGMTVLLGIGSVAMLFNKNNS</sequence>
<feature type="transmembrane region" description="Helical" evidence="1">
    <location>
        <begin position="35"/>
        <end position="61"/>
    </location>
</feature>
<evidence type="ECO:0000313" key="3">
    <source>
        <dbReference type="EMBL" id="RRE94443.1"/>
    </source>
</evidence>
<reference evidence="3" key="1">
    <citation type="submission" date="2018-10" db="EMBL/GenBank/DDBJ databases">
        <authorList>
            <person name="Fan Y."/>
            <person name="Timp W."/>
            <person name="Bergman Y."/>
            <person name="Tamma P."/>
            <person name="Simner P."/>
        </authorList>
    </citation>
    <scope>NUCLEOTIDE SEQUENCE</scope>
    <source>
        <strain evidence="3">KLPN_104</strain>
    </source>
</reference>
<protein>
    <submittedName>
        <fullName evidence="2">Uncharacterized protein</fullName>
    </submittedName>
</protein>